<dbReference type="Proteomes" id="UP001341840">
    <property type="component" value="Unassembled WGS sequence"/>
</dbReference>
<evidence type="ECO:0000313" key="1">
    <source>
        <dbReference type="EMBL" id="MED6189036.1"/>
    </source>
</evidence>
<comment type="caution">
    <text evidence="1">The sequence shown here is derived from an EMBL/GenBank/DDBJ whole genome shotgun (WGS) entry which is preliminary data.</text>
</comment>
<evidence type="ECO:0000313" key="2">
    <source>
        <dbReference type="Proteomes" id="UP001341840"/>
    </source>
</evidence>
<name>A0ABU6WUB0_9FABA</name>
<gene>
    <name evidence="1" type="ORF">PIB30_091674</name>
</gene>
<organism evidence="1 2">
    <name type="scientific">Stylosanthes scabra</name>
    <dbReference type="NCBI Taxonomy" id="79078"/>
    <lineage>
        <taxon>Eukaryota</taxon>
        <taxon>Viridiplantae</taxon>
        <taxon>Streptophyta</taxon>
        <taxon>Embryophyta</taxon>
        <taxon>Tracheophyta</taxon>
        <taxon>Spermatophyta</taxon>
        <taxon>Magnoliopsida</taxon>
        <taxon>eudicotyledons</taxon>
        <taxon>Gunneridae</taxon>
        <taxon>Pentapetalae</taxon>
        <taxon>rosids</taxon>
        <taxon>fabids</taxon>
        <taxon>Fabales</taxon>
        <taxon>Fabaceae</taxon>
        <taxon>Papilionoideae</taxon>
        <taxon>50 kb inversion clade</taxon>
        <taxon>dalbergioids sensu lato</taxon>
        <taxon>Dalbergieae</taxon>
        <taxon>Pterocarpus clade</taxon>
        <taxon>Stylosanthes</taxon>
    </lineage>
</organism>
<proteinExistence type="predicted"/>
<dbReference type="EMBL" id="JASCZI010183088">
    <property type="protein sequence ID" value="MED6189036.1"/>
    <property type="molecule type" value="Genomic_DNA"/>
</dbReference>
<keyword evidence="2" id="KW-1185">Reference proteome</keyword>
<reference evidence="1 2" key="1">
    <citation type="journal article" date="2023" name="Plants (Basel)">
        <title>Bridging the Gap: Combining Genomics and Transcriptomics Approaches to Understand Stylosanthes scabra, an Orphan Legume from the Brazilian Caatinga.</title>
        <authorList>
            <person name="Ferreira-Neto J.R.C."/>
            <person name="da Silva M.D."/>
            <person name="Binneck E."/>
            <person name="de Melo N.F."/>
            <person name="da Silva R.H."/>
            <person name="de Melo A.L.T.M."/>
            <person name="Pandolfi V."/>
            <person name="Bustamante F.O."/>
            <person name="Brasileiro-Vidal A.C."/>
            <person name="Benko-Iseppon A.M."/>
        </authorList>
    </citation>
    <scope>NUCLEOTIDE SEQUENCE [LARGE SCALE GENOMIC DNA]</scope>
    <source>
        <tissue evidence="1">Leaves</tissue>
    </source>
</reference>
<protein>
    <submittedName>
        <fullName evidence="1">Uncharacterized protein</fullName>
    </submittedName>
</protein>
<sequence>MLLNRDTIHVRKHIRLKVAEPPHSSQIPFKRIERIGLRIDSESILQQFSTVHRRLQIAITFDPELRLTHRLRLLEAYSILFDSTPHLRYGYHEILLISSF</sequence>
<accession>A0ABU6WUB0</accession>